<feature type="transmembrane region" description="Helical" evidence="9">
    <location>
        <begin position="279"/>
        <end position="298"/>
    </location>
</feature>
<evidence type="ECO:0000256" key="9">
    <source>
        <dbReference type="SAM" id="Phobius"/>
    </source>
</evidence>
<dbReference type="PANTHER" id="PTHR30574:SF1">
    <property type="entry name" value="SULPHUR TRANSPORT DOMAIN-CONTAINING PROTEIN"/>
    <property type="match status" value="1"/>
</dbReference>
<evidence type="ECO:0000256" key="8">
    <source>
        <dbReference type="ARBA" id="ARBA00035655"/>
    </source>
</evidence>
<evidence type="ECO:0000313" key="10">
    <source>
        <dbReference type="EMBL" id="MBP1924349.1"/>
    </source>
</evidence>
<dbReference type="PANTHER" id="PTHR30574">
    <property type="entry name" value="INNER MEMBRANE PROTEIN YEDE"/>
    <property type="match status" value="1"/>
</dbReference>
<gene>
    <name evidence="10" type="ORF">J2Z76_000202</name>
</gene>
<accession>A0ABS4G9K4</accession>
<keyword evidence="11" id="KW-1185">Reference proteome</keyword>
<comment type="subcellular location">
    <subcellularLocation>
        <location evidence="1">Cell inner membrane</location>
        <topology evidence="1">Multi-pass membrane protein</topology>
    </subcellularLocation>
</comment>
<keyword evidence="5 9" id="KW-0812">Transmembrane</keyword>
<dbReference type="Pfam" id="PF04143">
    <property type="entry name" value="Sulf_transp"/>
    <property type="match status" value="1"/>
</dbReference>
<comment type="caution">
    <text evidence="10">The sequence shown here is derived from an EMBL/GenBank/DDBJ whole genome shotgun (WGS) entry which is preliminary data.</text>
</comment>
<evidence type="ECO:0000256" key="5">
    <source>
        <dbReference type="ARBA" id="ARBA00022692"/>
    </source>
</evidence>
<evidence type="ECO:0000313" key="11">
    <source>
        <dbReference type="Proteomes" id="UP001519342"/>
    </source>
</evidence>
<sequence>MEKEKTLSEEKLSFFESKKGIVFTGAVVGIIAIILVALGNPKNMGFCIACFERDIAGALGLHRAAVVQYIRPEIIGLIIGAFITALAGKEFQSKGGSSPVTRFFLGIAVMIGALMFLGCPLRMVLRIGGGDLNAIVGLVGFAAGIVIGIVFLNKGFTLKRNYKTSSFDGYVMPIAGIGLFILLIAAPAFILFSTEGPGSQHAPILIALVCGLIVGALAQKTRLCMVGGLRDQIMFNQSYLLLGFVAIIVVTAIGNIALGSFKVGFAEQPIAHADGLWNFLGMLLVGWGSVLLGGCPLRQLILSGEGNSDSAVTVLGMIVGAAIAHNFALASSGKGPTANGQIAVIICFVFLIVLSVVNSDLVKKNN</sequence>
<evidence type="ECO:0000256" key="1">
    <source>
        <dbReference type="ARBA" id="ARBA00004429"/>
    </source>
</evidence>
<comment type="similarity">
    <text evidence="8">Belongs to the TsuA/YedE (TC 9.B.102) family.</text>
</comment>
<feature type="transmembrane region" description="Helical" evidence="9">
    <location>
        <begin position="239"/>
        <end position="259"/>
    </location>
</feature>
<organism evidence="10 11">
    <name type="scientific">Sedimentibacter acidaminivorans</name>
    <dbReference type="NCBI Taxonomy" id="913099"/>
    <lineage>
        <taxon>Bacteria</taxon>
        <taxon>Bacillati</taxon>
        <taxon>Bacillota</taxon>
        <taxon>Tissierellia</taxon>
        <taxon>Sedimentibacter</taxon>
    </lineage>
</organism>
<feature type="transmembrane region" description="Helical" evidence="9">
    <location>
        <begin position="69"/>
        <end position="88"/>
    </location>
</feature>
<dbReference type="InterPro" id="IPR007272">
    <property type="entry name" value="Sulf_transp_TsuA/YedE"/>
</dbReference>
<keyword evidence="3" id="KW-1003">Cell membrane</keyword>
<dbReference type="InterPro" id="IPR026366">
    <property type="entry name" value="Seleno_YedE"/>
</dbReference>
<proteinExistence type="inferred from homology"/>
<evidence type="ECO:0000256" key="2">
    <source>
        <dbReference type="ARBA" id="ARBA00022448"/>
    </source>
</evidence>
<keyword evidence="4" id="KW-0997">Cell inner membrane</keyword>
<feature type="transmembrane region" description="Helical" evidence="9">
    <location>
        <begin position="342"/>
        <end position="362"/>
    </location>
</feature>
<keyword evidence="2" id="KW-0813">Transport</keyword>
<feature type="transmembrane region" description="Helical" evidence="9">
    <location>
        <begin position="200"/>
        <end position="218"/>
    </location>
</feature>
<keyword evidence="7 9" id="KW-0472">Membrane</keyword>
<dbReference type="RefSeq" id="WP_209510116.1">
    <property type="nucleotide sequence ID" value="NZ_JAGGKS010000001.1"/>
</dbReference>
<dbReference type="EMBL" id="JAGGKS010000001">
    <property type="protein sequence ID" value="MBP1924349.1"/>
    <property type="molecule type" value="Genomic_DNA"/>
</dbReference>
<feature type="transmembrane region" description="Helical" evidence="9">
    <location>
        <begin position="21"/>
        <end position="39"/>
    </location>
</feature>
<feature type="transmembrane region" description="Helical" evidence="9">
    <location>
        <begin position="100"/>
        <end position="123"/>
    </location>
</feature>
<reference evidence="10 11" key="1">
    <citation type="submission" date="2021-03" db="EMBL/GenBank/DDBJ databases">
        <title>Genomic Encyclopedia of Type Strains, Phase IV (KMG-IV): sequencing the most valuable type-strain genomes for metagenomic binning, comparative biology and taxonomic classification.</title>
        <authorList>
            <person name="Goeker M."/>
        </authorList>
    </citation>
    <scope>NUCLEOTIDE SEQUENCE [LARGE SCALE GENOMIC DNA]</scope>
    <source>
        <strain evidence="10 11">DSM 24004</strain>
    </source>
</reference>
<dbReference type="NCBIfam" id="TIGR04112">
    <property type="entry name" value="seleno_YedE"/>
    <property type="match status" value="1"/>
</dbReference>
<evidence type="ECO:0000256" key="4">
    <source>
        <dbReference type="ARBA" id="ARBA00022519"/>
    </source>
</evidence>
<evidence type="ECO:0000256" key="7">
    <source>
        <dbReference type="ARBA" id="ARBA00023136"/>
    </source>
</evidence>
<dbReference type="Proteomes" id="UP001519342">
    <property type="component" value="Unassembled WGS sequence"/>
</dbReference>
<protein>
    <submittedName>
        <fullName evidence="10">YedE family putative selenium metabolism protein</fullName>
    </submittedName>
</protein>
<keyword evidence="6 9" id="KW-1133">Transmembrane helix</keyword>
<feature type="transmembrane region" description="Helical" evidence="9">
    <location>
        <begin position="135"/>
        <end position="153"/>
    </location>
</feature>
<evidence type="ECO:0000256" key="3">
    <source>
        <dbReference type="ARBA" id="ARBA00022475"/>
    </source>
</evidence>
<evidence type="ECO:0000256" key="6">
    <source>
        <dbReference type="ARBA" id="ARBA00022989"/>
    </source>
</evidence>
<feature type="transmembrane region" description="Helical" evidence="9">
    <location>
        <begin position="310"/>
        <end position="330"/>
    </location>
</feature>
<feature type="transmembrane region" description="Helical" evidence="9">
    <location>
        <begin position="174"/>
        <end position="194"/>
    </location>
</feature>
<name>A0ABS4G9K4_9FIRM</name>